<dbReference type="InterPro" id="IPR029149">
    <property type="entry name" value="Creatin/AminoP/Spt16_N"/>
</dbReference>
<evidence type="ECO:0000313" key="7">
    <source>
        <dbReference type="Ensembl" id="ENSCINP00000010780.3"/>
    </source>
</evidence>
<dbReference type="STRING" id="7719.ENSCINP00000010780"/>
<keyword evidence="4" id="KW-0378">Hydrolase</keyword>
<name>F6XVH7_CIOIN</name>
<evidence type="ECO:0000256" key="3">
    <source>
        <dbReference type="ARBA" id="ARBA00022723"/>
    </source>
</evidence>
<dbReference type="Proteomes" id="UP000008144">
    <property type="component" value="Chromosome 2"/>
</dbReference>
<evidence type="ECO:0000256" key="1">
    <source>
        <dbReference type="ARBA" id="ARBA00001936"/>
    </source>
</evidence>
<dbReference type="FunFam" id="3.90.230.10:FF:000002">
    <property type="entry name" value="Xaa-Pro aminopeptidase 3"/>
    <property type="match status" value="1"/>
</dbReference>
<dbReference type="GO" id="GO:0004177">
    <property type="term" value="F:aminopeptidase activity"/>
    <property type="evidence" value="ECO:0000318"/>
    <property type="project" value="GO_Central"/>
</dbReference>
<sequence>MTIYVNRLICWTGRHLGVSIRRFSKNAPVTSKSTSGNENEMLKRNLGQPTSYTHPFLMTEEGEVTPGLTKQNYRARRNAVMATINYVTLQREMQEHVVIVLGEATTYMTEDIPYPFHQNTNFRYLSGFLEPDSCLIMETMPGRPHPEHKSTLLVPKRDPVKELWNGSRAGKDGALTLTGVHHTEEIERLPEILSKFLTDKYTIWYDFDKKVNYNLHMEHIRPFLAEAHHNKMKINLIKNTIHYHRHIKSDEEIMLMYKAATVSAEAFKRVIPISYPSINESIIHALLDTECRIAGAQMLAYPPVVAGGDSIRANTLHYISNNQRINDGELVLVDAGAEYHGYVADITRTWPVSGKFTPPQRKLYDAVLRTQLACIELCKVGSTLDEIYGAMTMFLVQELLGAGVIKQKLKPKEVYEFGRKYCPHHVGHWLGMDVHDTNAISRSTTLRPGMVVTVEPGIYIDTNDINVDEEYRGIGIRIEDDVVITKSGPRVLTAACPKDADEIEALFQKSKSSS</sequence>
<keyword evidence="8" id="KW-1185">Reference proteome</keyword>
<dbReference type="Gene3D" id="3.40.350.10">
    <property type="entry name" value="Creatinase/prolidase N-terminal domain"/>
    <property type="match status" value="1"/>
</dbReference>
<protein>
    <recommendedName>
        <fullName evidence="6">Aminopeptidase P N-terminal domain-containing protein</fullName>
    </recommendedName>
</protein>
<dbReference type="InterPro" id="IPR036005">
    <property type="entry name" value="Creatinase/aminopeptidase-like"/>
</dbReference>
<dbReference type="GO" id="GO:0006508">
    <property type="term" value="P:proteolysis"/>
    <property type="evidence" value="ECO:0000318"/>
    <property type="project" value="GO_Central"/>
</dbReference>
<proteinExistence type="inferred from homology"/>
<dbReference type="CDD" id="cd01087">
    <property type="entry name" value="Prolidase"/>
    <property type="match status" value="1"/>
</dbReference>
<reference evidence="7" key="2">
    <citation type="journal article" date="2008" name="Genome Biol.">
        <title>Improved genome assembly and evidence-based global gene model set for the chordate Ciona intestinalis: new insight into intron and operon populations.</title>
        <authorList>
            <person name="Satou Y."/>
            <person name="Mineta K."/>
            <person name="Ogasawara M."/>
            <person name="Sasakura Y."/>
            <person name="Shoguchi E."/>
            <person name="Ueno K."/>
            <person name="Yamada L."/>
            <person name="Matsumoto J."/>
            <person name="Wasserscheid J."/>
            <person name="Dewar K."/>
            <person name="Wiley G.B."/>
            <person name="Macmil S.L."/>
            <person name="Roe B.A."/>
            <person name="Zeller R.W."/>
            <person name="Hastings K.E."/>
            <person name="Lemaire P."/>
            <person name="Lindquist E."/>
            <person name="Endo T."/>
            <person name="Hotta K."/>
            <person name="Inaba K."/>
        </authorList>
    </citation>
    <scope>NUCLEOTIDE SEQUENCE [LARGE SCALE GENOMIC DNA]</scope>
    <source>
        <strain evidence="7">wild type</strain>
    </source>
</reference>
<dbReference type="SMART" id="SM01011">
    <property type="entry name" value="AMP_N"/>
    <property type="match status" value="1"/>
</dbReference>
<comment type="cofactor">
    <cofactor evidence="1">
        <name>Mn(2+)</name>
        <dbReference type="ChEBI" id="CHEBI:29035"/>
    </cofactor>
</comment>
<dbReference type="Pfam" id="PF00557">
    <property type="entry name" value="Peptidase_M24"/>
    <property type="match status" value="1"/>
</dbReference>
<accession>F6XVH7</accession>
<reference evidence="7" key="3">
    <citation type="submission" date="2025-08" db="UniProtKB">
        <authorList>
            <consortium name="Ensembl"/>
        </authorList>
    </citation>
    <scope>IDENTIFICATION</scope>
</reference>
<evidence type="ECO:0000256" key="2">
    <source>
        <dbReference type="ARBA" id="ARBA00008766"/>
    </source>
</evidence>
<dbReference type="InterPro" id="IPR007865">
    <property type="entry name" value="Aminopep_P_N"/>
</dbReference>
<dbReference type="EMBL" id="EAAA01001429">
    <property type="status" value="NOT_ANNOTATED_CDS"/>
    <property type="molecule type" value="Genomic_DNA"/>
</dbReference>
<dbReference type="GO" id="GO:0030145">
    <property type="term" value="F:manganese ion binding"/>
    <property type="evidence" value="ECO:0007669"/>
    <property type="project" value="InterPro"/>
</dbReference>
<reference evidence="8" key="1">
    <citation type="journal article" date="2002" name="Science">
        <title>The draft genome of Ciona intestinalis: insights into chordate and vertebrate origins.</title>
        <authorList>
            <person name="Dehal P."/>
            <person name="Satou Y."/>
            <person name="Campbell R.K."/>
            <person name="Chapman J."/>
            <person name="Degnan B."/>
            <person name="De Tomaso A."/>
            <person name="Davidson B."/>
            <person name="Di Gregorio A."/>
            <person name="Gelpke M."/>
            <person name="Goodstein D.M."/>
            <person name="Harafuji N."/>
            <person name="Hastings K.E."/>
            <person name="Ho I."/>
            <person name="Hotta K."/>
            <person name="Huang W."/>
            <person name="Kawashima T."/>
            <person name="Lemaire P."/>
            <person name="Martinez D."/>
            <person name="Meinertzhagen I.A."/>
            <person name="Necula S."/>
            <person name="Nonaka M."/>
            <person name="Putnam N."/>
            <person name="Rash S."/>
            <person name="Saiga H."/>
            <person name="Satake M."/>
            <person name="Terry A."/>
            <person name="Yamada L."/>
            <person name="Wang H.G."/>
            <person name="Awazu S."/>
            <person name="Azumi K."/>
            <person name="Boore J."/>
            <person name="Branno M."/>
            <person name="Chin-Bow S."/>
            <person name="DeSantis R."/>
            <person name="Doyle S."/>
            <person name="Francino P."/>
            <person name="Keys D.N."/>
            <person name="Haga S."/>
            <person name="Hayashi H."/>
            <person name="Hino K."/>
            <person name="Imai K.S."/>
            <person name="Inaba K."/>
            <person name="Kano S."/>
            <person name="Kobayashi K."/>
            <person name="Kobayashi M."/>
            <person name="Lee B.I."/>
            <person name="Makabe K.W."/>
            <person name="Manohar C."/>
            <person name="Matassi G."/>
            <person name="Medina M."/>
            <person name="Mochizuki Y."/>
            <person name="Mount S."/>
            <person name="Morishita T."/>
            <person name="Miura S."/>
            <person name="Nakayama A."/>
            <person name="Nishizaka S."/>
            <person name="Nomoto H."/>
            <person name="Ohta F."/>
            <person name="Oishi K."/>
            <person name="Rigoutsos I."/>
            <person name="Sano M."/>
            <person name="Sasaki A."/>
            <person name="Sasakura Y."/>
            <person name="Shoguchi E."/>
            <person name="Shin-i T."/>
            <person name="Spagnuolo A."/>
            <person name="Stainier D."/>
            <person name="Suzuki M.M."/>
            <person name="Tassy O."/>
            <person name="Takatori N."/>
            <person name="Tokuoka M."/>
            <person name="Yagi K."/>
            <person name="Yoshizaki F."/>
            <person name="Wada S."/>
            <person name="Zhang C."/>
            <person name="Hyatt P.D."/>
            <person name="Larimer F."/>
            <person name="Detter C."/>
            <person name="Doggett N."/>
            <person name="Glavina T."/>
            <person name="Hawkins T."/>
            <person name="Richardson P."/>
            <person name="Lucas S."/>
            <person name="Kohara Y."/>
            <person name="Levine M."/>
            <person name="Satoh N."/>
            <person name="Rokhsar D.S."/>
        </authorList>
    </citation>
    <scope>NUCLEOTIDE SEQUENCE [LARGE SCALE GENOMIC DNA]</scope>
</reference>
<dbReference type="InterPro" id="IPR052433">
    <property type="entry name" value="X-Pro_dipept-like"/>
</dbReference>
<organism evidence="7 8">
    <name type="scientific">Ciona intestinalis</name>
    <name type="common">Transparent sea squirt</name>
    <name type="synonym">Ascidia intestinalis</name>
    <dbReference type="NCBI Taxonomy" id="7719"/>
    <lineage>
        <taxon>Eukaryota</taxon>
        <taxon>Metazoa</taxon>
        <taxon>Chordata</taxon>
        <taxon>Tunicata</taxon>
        <taxon>Ascidiacea</taxon>
        <taxon>Phlebobranchia</taxon>
        <taxon>Cionidae</taxon>
        <taxon>Ciona</taxon>
    </lineage>
</organism>
<dbReference type="Ensembl" id="ENSCINT00000010780.3">
    <property type="protein sequence ID" value="ENSCINP00000010780.3"/>
    <property type="gene ID" value="ENSCING00000005240.3"/>
</dbReference>
<evidence type="ECO:0000256" key="4">
    <source>
        <dbReference type="ARBA" id="ARBA00022801"/>
    </source>
</evidence>
<comment type="similarity">
    <text evidence="2">Belongs to the peptidase M24B family.</text>
</comment>
<evidence type="ECO:0000313" key="8">
    <source>
        <dbReference type="Proteomes" id="UP000008144"/>
    </source>
</evidence>
<dbReference type="GO" id="GO:0070006">
    <property type="term" value="F:metalloaminopeptidase activity"/>
    <property type="evidence" value="ECO:0007669"/>
    <property type="project" value="InterPro"/>
</dbReference>
<dbReference type="InterPro" id="IPR000994">
    <property type="entry name" value="Pept_M24"/>
</dbReference>
<dbReference type="GeneTree" id="ENSGT00940000153657"/>
<feature type="domain" description="Aminopeptidase P N-terminal" evidence="6">
    <location>
        <begin position="68"/>
        <end position="212"/>
    </location>
</feature>
<dbReference type="HOGENOM" id="CLU_017266_1_1_1"/>
<dbReference type="SUPFAM" id="SSF55920">
    <property type="entry name" value="Creatinase/aminopeptidase"/>
    <property type="match status" value="1"/>
</dbReference>
<reference evidence="7" key="4">
    <citation type="submission" date="2025-09" db="UniProtKB">
        <authorList>
            <consortium name="Ensembl"/>
        </authorList>
    </citation>
    <scope>IDENTIFICATION</scope>
</reference>
<dbReference type="SUPFAM" id="SSF53092">
    <property type="entry name" value="Creatinase/prolidase N-terminal domain"/>
    <property type="match status" value="1"/>
</dbReference>
<dbReference type="PANTHER" id="PTHR43226:SF4">
    <property type="entry name" value="XAA-PRO AMINOPEPTIDASE 3"/>
    <property type="match status" value="1"/>
</dbReference>
<keyword evidence="5" id="KW-0464">Manganese</keyword>
<dbReference type="Gene3D" id="3.90.230.10">
    <property type="entry name" value="Creatinase/methionine aminopeptidase superfamily"/>
    <property type="match status" value="1"/>
</dbReference>
<dbReference type="AlphaFoldDB" id="F6XVH7"/>
<dbReference type="PANTHER" id="PTHR43226">
    <property type="entry name" value="XAA-PRO AMINOPEPTIDASE 3"/>
    <property type="match status" value="1"/>
</dbReference>
<dbReference type="OMA" id="DSYFWYL"/>
<evidence type="ECO:0000256" key="5">
    <source>
        <dbReference type="ARBA" id="ARBA00023211"/>
    </source>
</evidence>
<dbReference type="FunCoup" id="F6XVH7">
    <property type="interactions" value="73"/>
</dbReference>
<evidence type="ECO:0000259" key="6">
    <source>
        <dbReference type="SMART" id="SM01011"/>
    </source>
</evidence>
<keyword evidence="3" id="KW-0479">Metal-binding</keyword>
<dbReference type="Pfam" id="PF05195">
    <property type="entry name" value="AMP_N"/>
    <property type="match status" value="1"/>
</dbReference>
<dbReference type="GO" id="GO:0005739">
    <property type="term" value="C:mitochondrion"/>
    <property type="evidence" value="ECO:0000318"/>
    <property type="project" value="GO_Central"/>
</dbReference>
<dbReference type="InParanoid" id="F6XVH7"/>